<evidence type="ECO:0000313" key="2">
    <source>
        <dbReference type="Proteomes" id="UP000241462"/>
    </source>
</evidence>
<proteinExistence type="predicted"/>
<reference evidence="1 2" key="1">
    <citation type="journal article" date="2018" name="Mycol. Prog.">
        <title>Coniella lustricola, a new species from submerged detritus.</title>
        <authorList>
            <person name="Raudabaugh D.B."/>
            <person name="Iturriaga T."/>
            <person name="Carver A."/>
            <person name="Mondo S."/>
            <person name="Pangilinan J."/>
            <person name="Lipzen A."/>
            <person name="He G."/>
            <person name="Amirebrahimi M."/>
            <person name="Grigoriev I.V."/>
            <person name="Miller A.N."/>
        </authorList>
    </citation>
    <scope>NUCLEOTIDE SEQUENCE [LARGE SCALE GENOMIC DNA]</scope>
    <source>
        <strain evidence="1 2">B22-T-1</strain>
    </source>
</reference>
<dbReference type="Proteomes" id="UP000241462">
    <property type="component" value="Unassembled WGS sequence"/>
</dbReference>
<sequence length="169" mass="18960">MGWTQTRPSNAHHYVLSSSSTVVSSMVAMNLQPLLDIHVPQGRRSHSKVYLLRSLLGAHLVLGMEASSLPLSQATIRTRICSLWHSSRADTKQDIAKSTLIQRHAVLSSEQKGNMIRIRVKESKADASFEMSTRLPHWLCTYQATHPNAMRCQRLPITAPEDLSDYKQA</sequence>
<dbReference type="InParanoid" id="A0A2T3AF98"/>
<dbReference type="AlphaFoldDB" id="A0A2T3AF98"/>
<dbReference type="EMBL" id="KZ678398">
    <property type="protein sequence ID" value="PSR94459.1"/>
    <property type="molecule type" value="Genomic_DNA"/>
</dbReference>
<gene>
    <name evidence="1" type="ORF">BD289DRAFT_141479</name>
</gene>
<organism evidence="1 2">
    <name type="scientific">Coniella lustricola</name>
    <dbReference type="NCBI Taxonomy" id="2025994"/>
    <lineage>
        <taxon>Eukaryota</taxon>
        <taxon>Fungi</taxon>
        <taxon>Dikarya</taxon>
        <taxon>Ascomycota</taxon>
        <taxon>Pezizomycotina</taxon>
        <taxon>Sordariomycetes</taxon>
        <taxon>Sordariomycetidae</taxon>
        <taxon>Diaporthales</taxon>
        <taxon>Schizoparmaceae</taxon>
        <taxon>Coniella</taxon>
    </lineage>
</organism>
<protein>
    <submittedName>
        <fullName evidence="1">Uncharacterized protein</fullName>
    </submittedName>
</protein>
<evidence type="ECO:0000313" key="1">
    <source>
        <dbReference type="EMBL" id="PSR94459.1"/>
    </source>
</evidence>
<accession>A0A2T3AF98</accession>
<name>A0A2T3AF98_9PEZI</name>
<keyword evidence="2" id="KW-1185">Reference proteome</keyword>